<evidence type="ECO:0000313" key="2">
    <source>
        <dbReference type="Proteomes" id="UP000263098"/>
    </source>
</evidence>
<evidence type="ECO:0000313" key="1">
    <source>
        <dbReference type="EMBL" id="HCK24783.1"/>
    </source>
</evidence>
<dbReference type="AlphaFoldDB" id="A0A3D2SEU7"/>
<accession>A0A3D2SEU7</accession>
<organism evidence="1 2">
    <name type="scientific">Bacteroides graminisolvens</name>
    <dbReference type="NCBI Taxonomy" id="477666"/>
    <lineage>
        <taxon>Bacteria</taxon>
        <taxon>Pseudomonadati</taxon>
        <taxon>Bacteroidota</taxon>
        <taxon>Bacteroidia</taxon>
        <taxon>Bacteroidales</taxon>
        <taxon>Bacteroidaceae</taxon>
        <taxon>Bacteroides</taxon>
    </lineage>
</organism>
<name>A0A3D2SEU7_9BACE</name>
<sequence length="121" mass="14256">MEILTLSIKQKFFDEILAGIKKQEFREIRPNSQSKYCELDEDGYVKEIEGVLQPRKYDAIKFLTGEYKGKRPFIVVEVKDAKIELFEDENHELVTYTYQGEEYIAAQVVYDLGEVLERHID</sequence>
<dbReference type="EMBL" id="DPVG01000301">
    <property type="protein sequence ID" value="HCK24783.1"/>
    <property type="molecule type" value="Genomic_DNA"/>
</dbReference>
<protein>
    <submittedName>
        <fullName evidence="1">ASCH domain-containing protein</fullName>
    </submittedName>
</protein>
<comment type="caution">
    <text evidence="1">The sequence shown here is derived from an EMBL/GenBank/DDBJ whole genome shotgun (WGS) entry which is preliminary data.</text>
</comment>
<dbReference type="Proteomes" id="UP000263098">
    <property type="component" value="Unassembled WGS sequence"/>
</dbReference>
<reference evidence="1 2" key="1">
    <citation type="journal article" date="2018" name="Nat. Biotechnol.">
        <title>A standardized bacterial taxonomy based on genome phylogeny substantially revises the tree of life.</title>
        <authorList>
            <person name="Parks D.H."/>
            <person name="Chuvochina M."/>
            <person name="Waite D.W."/>
            <person name="Rinke C."/>
            <person name="Skarshewski A."/>
            <person name="Chaumeil P.A."/>
            <person name="Hugenholtz P."/>
        </authorList>
    </citation>
    <scope>NUCLEOTIDE SEQUENCE [LARGE SCALE GENOMIC DNA]</scope>
    <source>
        <strain evidence="1">UBA9667</strain>
    </source>
</reference>
<proteinExistence type="predicted"/>
<gene>
    <name evidence="1" type="ORF">DHW31_08405</name>
</gene>